<proteinExistence type="predicted"/>
<reference evidence="1" key="1">
    <citation type="journal article" date="2020" name="bioRxiv">
        <title>Chromosome-level reference genome of the European wasp spider Argiope bruennichi: a resource for studies on range expansion and evolutionary adaptation.</title>
        <authorList>
            <person name="Sheffer M.M."/>
            <person name="Hoppe A."/>
            <person name="Krehenwinkel H."/>
            <person name="Uhl G."/>
            <person name="Kuss A.W."/>
            <person name="Jensen L."/>
            <person name="Jensen C."/>
            <person name="Gillespie R.G."/>
            <person name="Hoff K.J."/>
            <person name="Prost S."/>
        </authorList>
    </citation>
    <scope>NUCLEOTIDE SEQUENCE</scope>
</reference>
<gene>
    <name evidence="1" type="ORF">HNY73_002085</name>
</gene>
<organism evidence="1 2">
    <name type="scientific">Argiope bruennichi</name>
    <name type="common">Wasp spider</name>
    <name type="synonym">Aranea bruennichi</name>
    <dbReference type="NCBI Taxonomy" id="94029"/>
    <lineage>
        <taxon>Eukaryota</taxon>
        <taxon>Metazoa</taxon>
        <taxon>Ecdysozoa</taxon>
        <taxon>Arthropoda</taxon>
        <taxon>Chelicerata</taxon>
        <taxon>Arachnida</taxon>
        <taxon>Araneae</taxon>
        <taxon>Araneomorphae</taxon>
        <taxon>Entelegynae</taxon>
        <taxon>Araneoidea</taxon>
        <taxon>Araneidae</taxon>
        <taxon>Argiope</taxon>
    </lineage>
</organism>
<protein>
    <submittedName>
        <fullName evidence="1">Uncharacterized protein</fullName>
    </submittedName>
</protein>
<evidence type="ECO:0000313" key="1">
    <source>
        <dbReference type="EMBL" id="KAF8794064.1"/>
    </source>
</evidence>
<reference evidence="1" key="2">
    <citation type="submission" date="2020-06" db="EMBL/GenBank/DDBJ databases">
        <authorList>
            <person name="Sheffer M."/>
        </authorList>
    </citation>
    <scope>NUCLEOTIDE SEQUENCE</scope>
</reference>
<sequence>MGHFTIDNGTDNRMWKRHLHLYTRLYLCDGLYILKLSPLQASFFQLFDSKFNTSSKIARERNTSTSVELFGWGAIFSPEFPAIASR</sequence>
<evidence type="ECO:0000313" key="2">
    <source>
        <dbReference type="Proteomes" id="UP000807504"/>
    </source>
</evidence>
<comment type="caution">
    <text evidence="1">The sequence shown here is derived from an EMBL/GenBank/DDBJ whole genome shotgun (WGS) entry which is preliminary data.</text>
</comment>
<name>A0A8T0FSB6_ARGBR</name>
<dbReference type="Proteomes" id="UP000807504">
    <property type="component" value="Unassembled WGS sequence"/>
</dbReference>
<accession>A0A8T0FSB6</accession>
<dbReference type="EMBL" id="JABXBU010000002">
    <property type="protein sequence ID" value="KAF8794064.1"/>
    <property type="molecule type" value="Genomic_DNA"/>
</dbReference>
<keyword evidence="2" id="KW-1185">Reference proteome</keyword>
<dbReference type="AlphaFoldDB" id="A0A8T0FSB6"/>